<dbReference type="GO" id="GO:0016874">
    <property type="term" value="F:ligase activity"/>
    <property type="evidence" value="ECO:0007669"/>
    <property type="project" value="UniProtKB-KW"/>
</dbReference>
<feature type="transmembrane region" description="Helical" evidence="5">
    <location>
        <begin position="395"/>
        <end position="414"/>
    </location>
</feature>
<feature type="transmembrane region" description="Helical" evidence="5">
    <location>
        <begin position="271"/>
        <end position="292"/>
    </location>
</feature>
<dbReference type="EMBL" id="SJXE01000006">
    <property type="protein sequence ID" value="TCI02617.1"/>
    <property type="molecule type" value="Genomic_DNA"/>
</dbReference>
<dbReference type="InterPro" id="IPR051533">
    <property type="entry name" value="WaaL-like"/>
</dbReference>
<dbReference type="PANTHER" id="PTHR37422:SF13">
    <property type="entry name" value="LIPOPOLYSACCHARIDE BIOSYNTHESIS PROTEIN PA4999-RELATED"/>
    <property type="match status" value="1"/>
</dbReference>
<feature type="transmembrane region" description="Helical" evidence="5">
    <location>
        <begin position="363"/>
        <end position="383"/>
    </location>
</feature>
<evidence type="ECO:0000256" key="5">
    <source>
        <dbReference type="SAM" id="Phobius"/>
    </source>
</evidence>
<feature type="transmembrane region" description="Helical" evidence="5">
    <location>
        <begin position="247"/>
        <end position="264"/>
    </location>
</feature>
<reference evidence="7 8" key="1">
    <citation type="submission" date="2019-02" db="EMBL/GenBank/DDBJ databases">
        <title>Corallincola luteus sp. nov., a marine bacterium isolated from surface sediment of Bohai Sea in China.</title>
        <authorList>
            <person name="Ren Q."/>
        </authorList>
    </citation>
    <scope>NUCLEOTIDE SEQUENCE [LARGE SCALE GENOMIC DNA]</scope>
    <source>
        <strain evidence="7 8">DASS28</strain>
    </source>
</reference>
<feature type="transmembrane region" description="Helical" evidence="5">
    <location>
        <begin position="65"/>
        <end position="86"/>
    </location>
</feature>
<comment type="caution">
    <text evidence="7">The sequence shown here is derived from an EMBL/GenBank/DDBJ whole genome shotgun (WGS) entry which is preliminary data.</text>
</comment>
<feature type="transmembrane region" description="Helical" evidence="5">
    <location>
        <begin position="420"/>
        <end position="440"/>
    </location>
</feature>
<evidence type="ECO:0000256" key="4">
    <source>
        <dbReference type="ARBA" id="ARBA00023136"/>
    </source>
</evidence>
<organism evidence="7 8">
    <name type="scientific">Corallincola luteus</name>
    <dbReference type="NCBI Taxonomy" id="1775177"/>
    <lineage>
        <taxon>Bacteria</taxon>
        <taxon>Pseudomonadati</taxon>
        <taxon>Pseudomonadota</taxon>
        <taxon>Gammaproteobacteria</taxon>
        <taxon>Alteromonadales</taxon>
        <taxon>Psychromonadaceae</taxon>
        <taxon>Corallincola</taxon>
    </lineage>
</organism>
<evidence type="ECO:0000256" key="2">
    <source>
        <dbReference type="ARBA" id="ARBA00022692"/>
    </source>
</evidence>
<keyword evidence="7" id="KW-0436">Ligase</keyword>
<protein>
    <submittedName>
        <fullName evidence="7">O-antigen ligase family protein</fullName>
    </submittedName>
</protein>
<evidence type="ECO:0000256" key="3">
    <source>
        <dbReference type="ARBA" id="ARBA00022989"/>
    </source>
</evidence>
<dbReference type="PANTHER" id="PTHR37422">
    <property type="entry name" value="TEICHURONIC ACID BIOSYNTHESIS PROTEIN TUAE"/>
    <property type="match status" value="1"/>
</dbReference>
<dbReference type="Pfam" id="PF04932">
    <property type="entry name" value="Wzy_C"/>
    <property type="match status" value="1"/>
</dbReference>
<name>A0ABY2AM19_9GAMM</name>
<dbReference type="InterPro" id="IPR007016">
    <property type="entry name" value="O-antigen_ligase-rel_domated"/>
</dbReference>
<feature type="domain" description="O-antigen ligase-related" evidence="6">
    <location>
        <begin position="229"/>
        <end position="371"/>
    </location>
</feature>
<feature type="transmembrane region" description="Helical" evidence="5">
    <location>
        <begin position="224"/>
        <end position="241"/>
    </location>
</feature>
<proteinExistence type="predicted"/>
<keyword evidence="4 5" id="KW-0472">Membrane</keyword>
<feature type="transmembrane region" description="Helical" evidence="5">
    <location>
        <begin position="106"/>
        <end position="126"/>
    </location>
</feature>
<evidence type="ECO:0000313" key="7">
    <source>
        <dbReference type="EMBL" id="TCI02617.1"/>
    </source>
</evidence>
<feature type="transmembrane region" description="Helical" evidence="5">
    <location>
        <begin position="32"/>
        <end position="53"/>
    </location>
</feature>
<feature type="transmembrane region" description="Helical" evidence="5">
    <location>
        <begin position="7"/>
        <end position="26"/>
    </location>
</feature>
<feature type="transmembrane region" description="Helical" evidence="5">
    <location>
        <begin position="181"/>
        <end position="203"/>
    </location>
</feature>
<dbReference type="Proteomes" id="UP000292554">
    <property type="component" value="Unassembled WGS sequence"/>
</dbReference>
<sequence>MTSIVTTNRLAFGLLIAILVWVPIPLGSNRVWAWSVLEIMCFSLALLSLLQAWKTPGIYKAHLRHFMPLWICLSALPVMAFCQSLIGLTQLNIFNTPQEDLGRAELLALLGFSYVAFSFSVAVLVRTPKRLKILVTTLVFSAVFQSLYASTLMFTGLSSSPIFDIAITNRANGSFVYHNHLANYLALCAAMGIGLMVSQFKNASAGSIKLKVHDWLNAMTGRKMVLRLSLIVIVIALVLTRSRMGNAAFFSSLIGTGIIAMLFYKSRPKALQYFIVSIFIIDIFVVGSLVGLEKVKQRLEETNIATETRDDVVSQSLPMLFDKPFVGHGAGSFYTAFNRYQTADLGGFYDHTHNDYLQFSLEYGIPAFLLACAGVLWSFFLTIKTMRNRQSQTMKGISFGCCMAILVMIIHCAVDFNLQAAANALTFISVLTVSVVCWIMPNPRSHAR</sequence>
<keyword evidence="2 5" id="KW-0812">Transmembrane</keyword>
<evidence type="ECO:0000259" key="6">
    <source>
        <dbReference type="Pfam" id="PF04932"/>
    </source>
</evidence>
<keyword evidence="3 5" id="KW-1133">Transmembrane helix</keyword>
<gene>
    <name evidence="7" type="ORF">EZV61_12500</name>
</gene>
<evidence type="ECO:0000313" key="8">
    <source>
        <dbReference type="Proteomes" id="UP000292554"/>
    </source>
</evidence>
<comment type="subcellular location">
    <subcellularLocation>
        <location evidence="1">Membrane</location>
        <topology evidence="1">Multi-pass membrane protein</topology>
    </subcellularLocation>
</comment>
<evidence type="ECO:0000256" key="1">
    <source>
        <dbReference type="ARBA" id="ARBA00004141"/>
    </source>
</evidence>
<feature type="transmembrane region" description="Helical" evidence="5">
    <location>
        <begin position="133"/>
        <end position="154"/>
    </location>
</feature>
<accession>A0ABY2AM19</accession>
<keyword evidence="8" id="KW-1185">Reference proteome</keyword>